<evidence type="ECO:0000313" key="3">
    <source>
        <dbReference type="Proteomes" id="UP000070501"/>
    </source>
</evidence>
<sequence>MYTNWQMFYFVGDYICIGTKSWKPLVKAPEPHICNEPLLSPLEIERIPPYQISPGPTIETVKAMDSPAEFVEIKVTARGHHKNGIARRVDRARAEASIIIGKDLDGVHPVFIQAASGSNVVVPISNSLARGARVRATGYKNNISLQAIPFVAFCRPGAIEAAKHHINGNNAQLDFSDAEWPREAERRMKKWKEGGPWAPPDQLAYFCEPLPPISLDAISWGVDEPYDRIPAFGNYQLGENFEDLIIQLRAKMSFDYMTTSQLTVYTLWWCHYMERNEKKHEQHADDSYDVAAAVPLIIFAILMPVVLREAEEDGLAFFPNLMRAAVARAQVEFPSSTQEWERLETESKLLQDEIEAIFADTEPTVIATLLPGDLIGTRNEGFSETQLRKSTWANPDAHAMTHADAVKPTVDLLGDINTIYMPHPRVQNPRLEYRMLIPAASCQVSYKKMHRARHDLPSLENLNDKKVQRSNYTHIALPSSASTRTDYSALANKPHHIIVNITDSSTYPLSQAPAKNKSRLPGITKTEDLSTVSSLQVKREPLSQNMNMTTVGELKTRARPGPSNARDLQPLKRQCLPPDAPSSLHKPKAVNDTNKPQLVQRQQPLSADRGPGQQQASPPVNEVSSTSRQCRADGTAADHIHIDQVLPEARKRGWISPSDITDAARAKGLIDPTNEVDKGKLALLGFEKPALRAAPAPLVFRKDERQTPPHLLERGAQGGRPLCTELAHRPSDGAVATTRVTLLAFSPLTSKLAQTLRSLLNDSSAASDIVALREFEDGISDLLTICNRIALISSAVVDARARQPGDPRRQIAASLTSGLVHILEEHFGDSLPPEFYARLSACRWTWGGGLDDDLADDPSACTMADFLRWARDLHKFWYVSAIAIERCCAAVKLGCHETFLPRTRLRLWKDWVRPWQQHGTSDAIGTDGPWRLQRKHERLLREQQQPSLRASAAALPPALEPATCLSLQTVGHELQCEIYATALSDMHGDEDIATWLFTPCDVGRSVDCSVARGLAEDDGLYLHRGRYWCL</sequence>
<dbReference type="Proteomes" id="UP000070501">
    <property type="component" value="Unassembled WGS sequence"/>
</dbReference>
<dbReference type="InParanoid" id="A0A136IP54"/>
<dbReference type="EMBL" id="KQ964266">
    <property type="protein sequence ID" value="KXJ86695.1"/>
    <property type="molecule type" value="Genomic_DNA"/>
</dbReference>
<gene>
    <name evidence="2" type="ORF">Micbo1qcDRAFT_218873</name>
</gene>
<proteinExistence type="predicted"/>
<dbReference type="OrthoDB" id="4747618at2759"/>
<evidence type="ECO:0000313" key="2">
    <source>
        <dbReference type="EMBL" id="KXJ86695.1"/>
    </source>
</evidence>
<feature type="region of interest" description="Disordered" evidence="1">
    <location>
        <begin position="546"/>
        <end position="643"/>
    </location>
</feature>
<organism evidence="2 3">
    <name type="scientific">Microdochium bolleyi</name>
    <dbReference type="NCBI Taxonomy" id="196109"/>
    <lineage>
        <taxon>Eukaryota</taxon>
        <taxon>Fungi</taxon>
        <taxon>Dikarya</taxon>
        <taxon>Ascomycota</taxon>
        <taxon>Pezizomycotina</taxon>
        <taxon>Sordariomycetes</taxon>
        <taxon>Xylariomycetidae</taxon>
        <taxon>Xylariales</taxon>
        <taxon>Microdochiaceae</taxon>
        <taxon>Microdochium</taxon>
    </lineage>
</organism>
<feature type="compositionally biased region" description="Polar residues" evidence="1">
    <location>
        <begin position="591"/>
        <end position="605"/>
    </location>
</feature>
<protein>
    <submittedName>
        <fullName evidence="2">Uncharacterized protein</fullName>
    </submittedName>
</protein>
<dbReference type="AlphaFoldDB" id="A0A136IP54"/>
<evidence type="ECO:0000256" key="1">
    <source>
        <dbReference type="SAM" id="MobiDB-lite"/>
    </source>
</evidence>
<feature type="compositionally biased region" description="Polar residues" evidence="1">
    <location>
        <begin position="612"/>
        <end position="629"/>
    </location>
</feature>
<keyword evidence="3" id="KW-1185">Reference proteome</keyword>
<accession>A0A136IP54</accession>
<reference evidence="3" key="1">
    <citation type="submission" date="2016-02" db="EMBL/GenBank/DDBJ databases">
        <title>Draft genome sequence of Microdochium bolleyi, a fungal endophyte of beachgrass.</title>
        <authorList>
            <consortium name="DOE Joint Genome Institute"/>
            <person name="David A.S."/>
            <person name="May G."/>
            <person name="Haridas S."/>
            <person name="Lim J."/>
            <person name="Wang M."/>
            <person name="Labutti K."/>
            <person name="Lipzen A."/>
            <person name="Barry K."/>
            <person name="Grigoriev I.V."/>
        </authorList>
    </citation>
    <scope>NUCLEOTIDE SEQUENCE [LARGE SCALE GENOMIC DNA]</scope>
    <source>
        <strain evidence="3">J235TASD1</strain>
    </source>
</reference>
<name>A0A136IP54_9PEZI</name>